<evidence type="ECO:0000256" key="1">
    <source>
        <dbReference type="SAM" id="MobiDB-lite"/>
    </source>
</evidence>
<gene>
    <name evidence="2" type="ORF">FHX74_003571</name>
</gene>
<dbReference type="AlphaFoldDB" id="A0A7W3P7F4"/>
<proteinExistence type="predicted"/>
<evidence type="ECO:0000313" key="3">
    <source>
        <dbReference type="Proteomes" id="UP000523079"/>
    </source>
</evidence>
<feature type="region of interest" description="Disordered" evidence="1">
    <location>
        <begin position="1"/>
        <end position="76"/>
    </location>
</feature>
<dbReference type="EMBL" id="JACGWT010000006">
    <property type="protein sequence ID" value="MBA8795930.1"/>
    <property type="molecule type" value="Genomic_DNA"/>
</dbReference>
<dbReference type="Proteomes" id="UP000523079">
    <property type="component" value="Unassembled WGS sequence"/>
</dbReference>
<protein>
    <submittedName>
        <fullName evidence="2">Uncharacterized protein</fullName>
    </submittedName>
</protein>
<dbReference type="RefSeq" id="WP_182561530.1">
    <property type="nucleotide sequence ID" value="NZ_JACGWT010000006.1"/>
</dbReference>
<accession>A0A7W3P7F4</accession>
<feature type="compositionally biased region" description="Basic and acidic residues" evidence="1">
    <location>
        <begin position="65"/>
        <end position="76"/>
    </location>
</feature>
<name>A0A7W3P7F4_9ACTN</name>
<evidence type="ECO:0000313" key="2">
    <source>
        <dbReference type="EMBL" id="MBA8795930.1"/>
    </source>
</evidence>
<sequence>MTQPDESTEQTPDGTASDEQQDTGGAADRVKQKIGEAAAAARDKLPGGGDGSPSPSGPGAPGYVHNDEVEAEHQQD</sequence>
<feature type="compositionally biased region" description="Polar residues" evidence="1">
    <location>
        <begin position="1"/>
        <end position="18"/>
    </location>
</feature>
<comment type="caution">
    <text evidence="2">The sequence shown here is derived from an EMBL/GenBank/DDBJ whole genome shotgun (WGS) entry which is preliminary data.</text>
</comment>
<organism evidence="2 3">
    <name type="scientific">Microlunatus kandeliicorticis</name>
    <dbReference type="NCBI Taxonomy" id="1759536"/>
    <lineage>
        <taxon>Bacteria</taxon>
        <taxon>Bacillati</taxon>
        <taxon>Actinomycetota</taxon>
        <taxon>Actinomycetes</taxon>
        <taxon>Propionibacteriales</taxon>
        <taxon>Propionibacteriaceae</taxon>
        <taxon>Microlunatus</taxon>
    </lineage>
</organism>
<keyword evidence="3" id="KW-1185">Reference proteome</keyword>
<reference evidence="2 3" key="1">
    <citation type="submission" date="2020-07" db="EMBL/GenBank/DDBJ databases">
        <title>Sequencing the genomes of 1000 actinobacteria strains.</title>
        <authorList>
            <person name="Klenk H.-P."/>
        </authorList>
    </citation>
    <scope>NUCLEOTIDE SEQUENCE [LARGE SCALE GENOMIC DNA]</scope>
    <source>
        <strain evidence="2 3">DSM 100723</strain>
    </source>
</reference>